<sequence length="312" mass="31106">MVSTQNGSGTGTGAASALAALSNELAEAVSRAGAGVVTVNARRRQPASGIVWEADGLVVTANHVVERDEEITLGLADGRTVDARLVGRDPGTDLALLRTDAGDLEPAARSGLEPRVGHLTLAIGRPGPSGPMASFGAISTVGGPWRTPSGATVDGYLRADVAMLPGFSGGPLVDGAGGVLGLNSSTLGRGGGLTVPNGAIDAVLAALQAHGRVRRGYLGIGTQGVTLPEALVAAHGLPAARALLITTVEGGSPAEQGGLLLGDVIVAVDGATTSEVEQLQDQLAGDKVGRAIALRLVRGGEPRELSVTVGER</sequence>
<comment type="similarity">
    <text evidence="1">Belongs to the peptidase S1C family.</text>
</comment>
<evidence type="ECO:0000256" key="2">
    <source>
        <dbReference type="ARBA" id="ARBA00022670"/>
    </source>
</evidence>
<dbReference type="Pfam" id="PF13180">
    <property type="entry name" value="PDZ_2"/>
    <property type="match status" value="1"/>
</dbReference>
<name>A0A6J4UB87_9BACT</name>
<dbReference type="InterPro" id="IPR001940">
    <property type="entry name" value="Peptidase_S1C"/>
</dbReference>
<dbReference type="Gene3D" id="2.40.10.10">
    <property type="entry name" value="Trypsin-like serine proteases"/>
    <property type="match status" value="2"/>
</dbReference>
<dbReference type="EMBL" id="CADCWF010000059">
    <property type="protein sequence ID" value="CAA9543038.1"/>
    <property type="molecule type" value="Genomic_DNA"/>
</dbReference>
<feature type="domain" description="PDZ" evidence="4">
    <location>
        <begin position="224"/>
        <end position="300"/>
    </location>
</feature>
<evidence type="ECO:0000256" key="1">
    <source>
        <dbReference type="ARBA" id="ARBA00010541"/>
    </source>
</evidence>
<evidence type="ECO:0000313" key="5">
    <source>
        <dbReference type="EMBL" id="CAA9543038.1"/>
    </source>
</evidence>
<dbReference type="InterPro" id="IPR043504">
    <property type="entry name" value="Peptidase_S1_PA_chymotrypsin"/>
</dbReference>
<evidence type="ECO:0000259" key="4">
    <source>
        <dbReference type="PROSITE" id="PS50106"/>
    </source>
</evidence>
<evidence type="ECO:0000256" key="3">
    <source>
        <dbReference type="ARBA" id="ARBA00022801"/>
    </source>
</evidence>
<proteinExistence type="inferred from homology"/>
<dbReference type="PANTHER" id="PTHR43343:SF3">
    <property type="entry name" value="PROTEASE DO-LIKE 8, CHLOROPLASTIC"/>
    <property type="match status" value="1"/>
</dbReference>
<dbReference type="InterPro" id="IPR036034">
    <property type="entry name" value="PDZ_sf"/>
</dbReference>
<organism evidence="5">
    <name type="scientific">uncultured Thermomicrobiales bacterium</name>
    <dbReference type="NCBI Taxonomy" id="1645740"/>
    <lineage>
        <taxon>Bacteria</taxon>
        <taxon>Pseudomonadati</taxon>
        <taxon>Thermomicrobiota</taxon>
        <taxon>Thermomicrobia</taxon>
        <taxon>Thermomicrobiales</taxon>
        <taxon>environmental samples</taxon>
    </lineage>
</organism>
<accession>A0A6J4UB87</accession>
<dbReference type="Pfam" id="PF13365">
    <property type="entry name" value="Trypsin_2"/>
    <property type="match status" value="1"/>
</dbReference>
<dbReference type="GO" id="GO:0006508">
    <property type="term" value="P:proteolysis"/>
    <property type="evidence" value="ECO:0007669"/>
    <property type="project" value="UniProtKB-KW"/>
</dbReference>
<dbReference type="CDD" id="cd06779">
    <property type="entry name" value="cpPDZ_Deg_HtrA-like"/>
    <property type="match status" value="1"/>
</dbReference>
<dbReference type="PROSITE" id="PS50106">
    <property type="entry name" value="PDZ"/>
    <property type="match status" value="1"/>
</dbReference>
<dbReference type="AlphaFoldDB" id="A0A6J4UB87"/>
<dbReference type="SUPFAM" id="SSF50156">
    <property type="entry name" value="PDZ domain-like"/>
    <property type="match status" value="1"/>
</dbReference>
<reference evidence="5" key="1">
    <citation type="submission" date="2020-02" db="EMBL/GenBank/DDBJ databases">
        <authorList>
            <person name="Meier V. D."/>
        </authorList>
    </citation>
    <scope>NUCLEOTIDE SEQUENCE</scope>
    <source>
        <strain evidence="5">AVDCRST_MAG59</strain>
    </source>
</reference>
<dbReference type="InterPro" id="IPR051201">
    <property type="entry name" value="Chloro_Bact_Ser_Proteases"/>
</dbReference>
<dbReference type="Gene3D" id="2.30.42.10">
    <property type="match status" value="1"/>
</dbReference>
<gene>
    <name evidence="5" type="ORF">AVDCRST_MAG59-1017</name>
</gene>
<dbReference type="SMART" id="SM00228">
    <property type="entry name" value="PDZ"/>
    <property type="match status" value="1"/>
</dbReference>
<dbReference type="GO" id="GO:0004252">
    <property type="term" value="F:serine-type endopeptidase activity"/>
    <property type="evidence" value="ECO:0007669"/>
    <property type="project" value="InterPro"/>
</dbReference>
<keyword evidence="2 5" id="KW-0645">Protease</keyword>
<dbReference type="InterPro" id="IPR001478">
    <property type="entry name" value="PDZ"/>
</dbReference>
<dbReference type="PANTHER" id="PTHR43343">
    <property type="entry name" value="PEPTIDASE S12"/>
    <property type="match status" value="1"/>
</dbReference>
<dbReference type="SUPFAM" id="SSF50494">
    <property type="entry name" value="Trypsin-like serine proteases"/>
    <property type="match status" value="1"/>
</dbReference>
<keyword evidence="3" id="KW-0378">Hydrolase</keyword>
<dbReference type="InterPro" id="IPR009003">
    <property type="entry name" value="Peptidase_S1_PA"/>
</dbReference>
<protein>
    <submittedName>
        <fullName evidence="5">HtrA protease/chaperone protein</fullName>
    </submittedName>
</protein>
<dbReference type="PRINTS" id="PR00834">
    <property type="entry name" value="PROTEASES2C"/>
</dbReference>